<feature type="transmembrane region" description="Helical" evidence="1">
    <location>
        <begin position="115"/>
        <end position="138"/>
    </location>
</feature>
<dbReference type="PANTHER" id="PTHR11328">
    <property type="entry name" value="MAJOR FACILITATOR SUPERFAMILY DOMAIN-CONTAINING PROTEIN"/>
    <property type="match status" value="1"/>
</dbReference>
<dbReference type="GO" id="GO:0005886">
    <property type="term" value="C:plasma membrane"/>
    <property type="evidence" value="ECO:0007669"/>
    <property type="project" value="TreeGrafter"/>
</dbReference>
<keyword evidence="1" id="KW-1133">Transmembrane helix</keyword>
<feature type="transmembrane region" description="Helical" evidence="1">
    <location>
        <begin position="21"/>
        <end position="45"/>
    </location>
</feature>
<sequence length="465" mass="51898">MEKQTTETDNSFKSIPWRVRFAYGSGDVAINVVYGMIGSLLTIFYTDYVGVSVAAIGVVMLVSRLFDGCSDIIMGFVVERTNSKWGKSRPWVLWMALPYSISVVLLFTVPMTTDLLQLVYIFITYNLCNTVCFTMLSLPYGSLSAMMTRNSTERDMLSIVRMGMSPFGRIMAVGCSLPLVKILGNDQAAWVKTITIWAVIALILLLVCFINCKENVHIPAAETKKEKQPILKSMKYLLTNQYFWAVLVLWMMQNVIYSLTGTILPYYCKYILYNDSWMYSVLYFTETLVLMGATCICPLLLRKFGKRNMSLFGAVCALAGQLVFFLNPESFVWLLFSCVIRALCLAPLNSIIFGMLGDVVEFGQWKHHVRQESLIFACGSVGTKIGNGLAAATMTSLLGISGYISSAAGSTAQPGSALAMILNIYKFGPVLVWVTVIIVLFLYKLDKRYDTIMGDLAKREEQGQL</sequence>
<feature type="transmembrane region" description="Helical" evidence="1">
    <location>
        <begin position="51"/>
        <end position="78"/>
    </location>
</feature>
<dbReference type="GO" id="GO:0008643">
    <property type="term" value="P:carbohydrate transport"/>
    <property type="evidence" value="ECO:0007669"/>
    <property type="project" value="InterPro"/>
</dbReference>
<feature type="transmembrane region" description="Helical" evidence="1">
    <location>
        <begin position="279"/>
        <end position="301"/>
    </location>
</feature>
<dbReference type="PANTHER" id="PTHR11328:SF24">
    <property type="entry name" value="MAJOR FACILITATOR SUPERFAMILY (MFS) PROFILE DOMAIN-CONTAINING PROTEIN"/>
    <property type="match status" value="1"/>
</dbReference>
<feature type="transmembrane region" description="Helical" evidence="1">
    <location>
        <begin position="159"/>
        <end position="183"/>
    </location>
</feature>
<feature type="transmembrane region" description="Helical" evidence="1">
    <location>
        <begin position="242"/>
        <end position="267"/>
    </location>
</feature>
<dbReference type="GO" id="GO:0015293">
    <property type="term" value="F:symporter activity"/>
    <property type="evidence" value="ECO:0007669"/>
    <property type="project" value="InterPro"/>
</dbReference>
<dbReference type="InterPro" id="IPR036259">
    <property type="entry name" value="MFS_trans_sf"/>
</dbReference>
<feature type="transmembrane region" description="Helical" evidence="1">
    <location>
        <begin position="374"/>
        <end position="404"/>
    </location>
</feature>
<dbReference type="GO" id="GO:0006814">
    <property type="term" value="P:sodium ion transport"/>
    <property type="evidence" value="ECO:0007669"/>
    <property type="project" value="InterPro"/>
</dbReference>
<dbReference type="RefSeq" id="WP_137327759.1">
    <property type="nucleotide sequence ID" value="NZ_CP040058.1"/>
</dbReference>
<dbReference type="Proteomes" id="UP000298653">
    <property type="component" value="Chromosome"/>
</dbReference>
<name>A0A4P8I9V9_9FIRM</name>
<dbReference type="OrthoDB" id="9764596at2"/>
<accession>A0A4P8I9V9</accession>
<dbReference type="KEGG" id="arf:AR1Y2_0732"/>
<gene>
    <name evidence="2" type="ORF">AR1Y2_0732</name>
</gene>
<feature type="transmembrane region" description="Helical" evidence="1">
    <location>
        <begin position="189"/>
        <end position="210"/>
    </location>
</feature>
<feature type="transmembrane region" description="Helical" evidence="1">
    <location>
        <begin position="424"/>
        <end position="443"/>
    </location>
</feature>
<evidence type="ECO:0000313" key="3">
    <source>
        <dbReference type="Proteomes" id="UP000298653"/>
    </source>
</evidence>
<evidence type="ECO:0000313" key="2">
    <source>
        <dbReference type="EMBL" id="QCP34186.1"/>
    </source>
</evidence>
<organism evidence="2 3">
    <name type="scientific">Anaerostipes rhamnosivorans</name>
    <dbReference type="NCBI Taxonomy" id="1229621"/>
    <lineage>
        <taxon>Bacteria</taxon>
        <taxon>Bacillati</taxon>
        <taxon>Bacillota</taxon>
        <taxon>Clostridia</taxon>
        <taxon>Lachnospirales</taxon>
        <taxon>Lachnospiraceae</taxon>
        <taxon>Anaerostipes</taxon>
    </lineage>
</organism>
<dbReference type="CDD" id="cd17332">
    <property type="entry name" value="MFS_MelB_like"/>
    <property type="match status" value="1"/>
</dbReference>
<dbReference type="Pfam" id="PF13347">
    <property type="entry name" value="MFS_2"/>
    <property type="match status" value="1"/>
</dbReference>
<proteinExistence type="predicted"/>
<protein>
    <submittedName>
        <fullName evidence="2">Xyloside transporter XynT</fullName>
    </submittedName>
</protein>
<keyword evidence="1" id="KW-0472">Membrane</keyword>
<reference evidence="2 3" key="1">
    <citation type="submission" date="2019-05" db="EMBL/GenBank/DDBJ databases">
        <title>Complete genome sequencing of Anaerostipes rhamnosivorans.</title>
        <authorList>
            <person name="Bui T.P.N."/>
            <person name="de Vos W.M."/>
        </authorList>
    </citation>
    <scope>NUCLEOTIDE SEQUENCE [LARGE SCALE GENOMIC DNA]</scope>
    <source>
        <strain evidence="2 3">1y2</strain>
    </source>
</reference>
<evidence type="ECO:0000256" key="1">
    <source>
        <dbReference type="SAM" id="Phobius"/>
    </source>
</evidence>
<dbReference type="InterPro" id="IPR039672">
    <property type="entry name" value="MFS_2"/>
</dbReference>
<feature type="transmembrane region" description="Helical" evidence="1">
    <location>
        <begin position="90"/>
        <end position="109"/>
    </location>
</feature>
<keyword evidence="3" id="KW-1185">Reference proteome</keyword>
<feature type="transmembrane region" description="Helical" evidence="1">
    <location>
        <begin position="308"/>
        <end position="326"/>
    </location>
</feature>
<dbReference type="SUPFAM" id="SSF103473">
    <property type="entry name" value="MFS general substrate transporter"/>
    <property type="match status" value="1"/>
</dbReference>
<feature type="transmembrane region" description="Helical" evidence="1">
    <location>
        <begin position="332"/>
        <end position="353"/>
    </location>
</feature>
<keyword evidence="1" id="KW-0812">Transmembrane</keyword>
<dbReference type="AlphaFoldDB" id="A0A4P8I9V9"/>
<dbReference type="InterPro" id="IPR001927">
    <property type="entry name" value="Na/Gal_symport"/>
</dbReference>
<dbReference type="Gene3D" id="1.20.1250.20">
    <property type="entry name" value="MFS general substrate transporter like domains"/>
    <property type="match status" value="2"/>
</dbReference>
<dbReference type="NCBIfam" id="TIGR00792">
    <property type="entry name" value="gph"/>
    <property type="match status" value="1"/>
</dbReference>
<dbReference type="EMBL" id="CP040058">
    <property type="protein sequence ID" value="QCP34186.1"/>
    <property type="molecule type" value="Genomic_DNA"/>
</dbReference>